<sequence length="135" mass="15361">MAKVITFDGELIGTTEKYRVIDSGKNVQKAVDHYKKLVMSQDEDDLKNKSEKEQQLAEFENMTKMPVLIAEAVADLLSLSGKDKKAVIDLEFSFDDEYKFFSECVRKFLGIELPVMDADADESEETEDPKLPEED</sequence>
<dbReference type="RefSeq" id="WP_138474757.1">
    <property type="nucleotide sequence ID" value="NZ_VBTH01000017.1"/>
</dbReference>
<comment type="caution">
    <text evidence="1">The sequence shown here is derived from an EMBL/GenBank/DDBJ whole genome shotgun (WGS) entry which is preliminary data.</text>
</comment>
<organism evidence="1 2">
    <name type="scientific">Pediococcus stilesii</name>
    <dbReference type="NCBI Taxonomy" id="331679"/>
    <lineage>
        <taxon>Bacteria</taxon>
        <taxon>Bacillati</taxon>
        <taxon>Bacillota</taxon>
        <taxon>Bacilli</taxon>
        <taxon>Lactobacillales</taxon>
        <taxon>Lactobacillaceae</taxon>
        <taxon>Pediococcus</taxon>
    </lineage>
</organism>
<accession>A0A5R9BUF8</accession>
<dbReference type="EMBL" id="VBTH01000017">
    <property type="protein sequence ID" value="TLQ03651.1"/>
    <property type="molecule type" value="Genomic_DNA"/>
</dbReference>
<proteinExistence type="predicted"/>
<protein>
    <submittedName>
        <fullName evidence="1">Uncharacterized protein</fullName>
    </submittedName>
</protein>
<name>A0A5R9BUF8_9LACO</name>
<dbReference type="Proteomes" id="UP000305541">
    <property type="component" value="Unassembled WGS sequence"/>
</dbReference>
<evidence type="ECO:0000313" key="2">
    <source>
        <dbReference type="Proteomes" id="UP000305541"/>
    </source>
</evidence>
<evidence type="ECO:0000313" key="1">
    <source>
        <dbReference type="EMBL" id="TLQ03651.1"/>
    </source>
</evidence>
<reference evidence="1 2" key="1">
    <citation type="submission" date="2019-05" db="EMBL/GenBank/DDBJ databases">
        <title>The metagenome of a microbial culture collection derived from dairy environment covers the genomic content of the human microbiome.</title>
        <authorList>
            <person name="Roder T."/>
            <person name="Wuthrich D."/>
            <person name="Sattari Z."/>
            <person name="Von Ah U."/>
            <person name="Bar C."/>
            <person name="Ronchi F."/>
            <person name="Macpherson A.J."/>
            <person name="Ganal-Vonarburg S.C."/>
            <person name="Bruggmann R."/>
            <person name="Vergeres G."/>
        </authorList>
    </citation>
    <scope>NUCLEOTIDE SEQUENCE [LARGE SCALE GENOMIC DNA]</scope>
    <source>
        <strain evidence="1 2">FAM 18815</strain>
    </source>
</reference>
<dbReference type="AlphaFoldDB" id="A0A5R9BUF8"/>
<gene>
    <name evidence="1" type="ORF">FEZ51_08580</name>
</gene>